<proteinExistence type="predicted"/>
<reference evidence="1 2" key="1">
    <citation type="journal article" date="2013" name="BMC Genomics">
        <title>Genomics-driven discovery of the pneumocandin biosynthetic gene cluster in the fungus Glarea lozoyensis.</title>
        <authorList>
            <person name="Chen L."/>
            <person name="Yue Q."/>
            <person name="Zhang X."/>
            <person name="Xiang M."/>
            <person name="Wang C."/>
            <person name="Li S."/>
            <person name="Che Y."/>
            <person name="Ortiz-Lopez F.J."/>
            <person name="Bills G.F."/>
            <person name="Liu X."/>
            <person name="An Z."/>
        </authorList>
    </citation>
    <scope>NUCLEOTIDE SEQUENCE [LARGE SCALE GENOMIC DNA]</scope>
    <source>
        <strain evidence="2">ATCC 20868 / MF5171</strain>
    </source>
</reference>
<dbReference type="PANTHER" id="PTHR14097">
    <property type="entry name" value="OXIDOREDUCTASE HTATIP2"/>
    <property type="match status" value="1"/>
</dbReference>
<dbReference type="Gene3D" id="3.40.50.720">
    <property type="entry name" value="NAD(P)-binding Rossmann-like Domain"/>
    <property type="match status" value="1"/>
</dbReference>
<dbReference type="EMBL" id="KE145360">
    <property type="protein sequence ID" value="EPE31878.1"/>
    <property type="molecule type" value="Genomic_DNA"/>
</dbReference>
<dbReference type="OMA" id="MICAMGS"/>
<dbReference type="InterPro" id="IPR036291">
    <property type="entry name" value="NAD(P)-bd_dom_sf"/>
</dbReference>
<dbReference type="KEGG" id="glz:GLAREA_11960"/>
<protein>
    <submittedName>
        <fullName evidence="1">NAD(P)-binding Rossmann-fold containing protein</fullName>
    </submittedName>
</protein>
<dbReference type="eggNOG" id="ENOG502SRS2">
    <property type="taxonomic scope" value="Eukaryota"/>
</dbReference>
<evidence type="ECO:0000313" key="1">
    <source>
        <dbReference type="EMBL" id="EPE31878.1"/>
    </source>
</evidence>
<keyword evidence="2" id="KW-1185">Reference proteome</keyword>
<dbReference type="RefSeq" id="XP_008080933.1">
    <property type="nucleotide sequence ID" value="XM_008082742.1"/>
</dbReference>
<sequence length="220" mass="23758">MEIILTGSTGRIGSAVLEQCLASPQITSIVAFSRRALPQAVQNPQLSVIIIDDFLSYPDAALDAIKRADGCIWSLGTYNWDKVAEVEYPEVFQKALARVLDGKKTFRYVYLGGAFTEHDQTRSLWFLSKGRHIRGLAETNLLRFGKENPAAKVSIVKPAGITGNNIVGKVIGNVSSLTVRIDTLAAVMVELVVNGGEELVLNKMIVEKGALLSKKAAGTA</sequence>
<dbReference type="SUPFAM" id="SSF51735">
    <property type="entry name" value="NAD(P)-binding Rossmann-fold domains"/>
    <property type="match status" value="1"/>
</dbReference>
<dbReference type="STRING" id="1116229.S3E002"/>
<accession>S3E002</accession>
<organism evidence="1 2">
    <name type="scientific">Glarea lozoyensis (strain ATCC 20868 / MF5171)</name>
    <dbReference type="NCBI Taxonomy" id="1116229"/>
    <lineage>
        <taxon>Eukaryota</taxon>
        <taxon>Fungi</taxon>
        <taxon>Dikarya</taxon>
        <taxon>Ascomycota</taxon>
        <taxon>Pezizomycotina</taxon>
        <taxon>Leotiomycetes</taxon>
        <taxon>Helotiales</taxon>
        <taxon>Helotiaceae</taxon>
        <taxon>Glarea</taxon>
    </lineage>
</organism>
<dbReference type="GeneID" id="19471001"/>
<dbReference type="OrthoDB" id="3535423at2759"/>
<dbReference type="AlphaFoldDB" id="S3E002"/>
<gene>
    <name evidence="1" type="ORF">GLAREA_11960</name>
</gene>
<evidence type="ECO:0000313" key="2">
    <source>
        <dbReference type="Proteomes" id="UP000016922"/>
    </source>
</evidence>
<name>S3E002_GLAL2</name>
<dbReference type="PANTHER" id="PTHR14097:SF9">
    <property type="entry name" value="EPIMERASE, PUTATIVE (AFU_ORTHOLOGUE AFUA_8G07320)-RELATED"/>
    <property type="match status" value="1"/>
</dbReference>
<dbReference type="HOGENOM" id="CLU_071330_0_1_1"/>
<dbReference type="Proteomes" id="UP000016922">
    <property type="component" value="Unassembled WGS sequence"/>
</dbReference>